<evidence type="ECO:0000256" key="9">
    <source>
        <dbReference type="ARBA" id="ARBA00069454"/>
    </source>
</evidence>
<comment type="subcellular location">
    <subcellularLocation>
        <location evidence="2">Chromosome</location>
    </subcellularLocation>
    <subcellularLocation>
        <location evidence="1">Nucleus</location>
    </subcellularLocation>
</comment>
<evidence type="ECO:0000256" key="10">
    <source>
        <dbReference type="SAM" id="MobiDB-lite"/>
    </source>
</evidence>
<dbReference type="FunFam" id="2.30.30.140:FF:000042">
    <property type="entry name" value="male-specific lethal 3 homolog"/>
    <property type="match status" value="1"/>
</dbReference>
<dbReference type="Pfam" id="PF05712">
    <property type="entry name" value="MRG"/>
    <property type="match status" value="1"/>
</dbReference>
<dbReference type="InterPro" id="IPR053820">
    <property type="entry name" value="MSL3_chromo-like"/>
</dbReference>
<evidence type="ECO:0000256" key="6">
    <source>
        <dbReference type="ARBA" id="ARBA00023015"/>
    </source>
</evidence>
<dbReference type="Gene3D" id="1.10.274.30">
    <property type="entry name" value="MRG domain"/>
    <property type="match status" value="1"/>
</dbReference>
<dbReference type="InterPro" id="IPR008676">
    <property type="entry name" value="MRG"/>
</dbReference>
<dbReference type="PANTHER" id="PTHR10880:SF15">
    <property type="entry name" value="MSL COMPLEX SUBUNIT 3"/>
    <property type="match status" value="1"/>
</dbReference>
<protein>
    <recommendedName>
        <fullName evidence="9">Protein male-specific lethal-3</fullName>
    </recommendedName>
</protein>
<sequence length="444" mass="50745">MVSRRGVKLKFFIGERVLCYEPDTTKAKVLYDSKVLDVVITKDQVSGKKIIEYLIHFQGWNPSWDRRVNEEFVLKDTPENRQLQKDLADKAQLQLGAYLYRKERKKHNQPKPLENAIGSSEEGSSGSPAHMDTDDNPEMSSSSDNSSVEDDEIVIEIVPELKEILEADYYLINVKNRRLKLPTEPNVVAILESYYRHYVTNQFCGLNEKSHSRNRTSLNIKESKPKTEDIQKNLTLCREVIDGLRIYFDFKVNELLLYKVEKDDGLYITKPAVMPYNLQEVKVSVKLEQNNAISTNNIIPNGNHNTENGTFSGNPRRRTLRSSNRIEPRTNGNSLVEETNGTNHAKRCPSIGSSNSDINAPMTKALSWRLLPDPIKIQQPPPPCLVYGAIHFARLFVKLPELLGRTSIPDPKLKIILSHVDSIIDFLNDHKEWYGEKHYVDATV</sequence>
<dbReference type="OrthoDB" id="10044771at2759"/>
<evidence type="ECO:0000256" key="7">
    <source>
        <dbReference type="ARBA" id="ARBA00023163"/>
    </source>
</evidence>
<dbReference type="GO" id="GO:0005634">
    <property type="term" value="C:nucleus"/>
    <property type="evidence" value="ECO:0007669"/>
    <property type="project" value="UniProtKB-SubCell"/>
</dbReference>
<accession>A0A9N9QDK9</accession>
<proteinExistence type="predicted"/>
<evidence type="ECO:0000256" key="1">
    <source>
        <dbReference type="ARBA" id="ARBA00004123"/>
    </source>
</evidence>
<evidence type="ECO:0000256" key="8">
    <source>
        <dbReference type="ARBA" id="ARBA00023242"/>
    </source>
</evidence>
<evidence type="ECO:0000259" key="12">
    <source>
        <dbReference type="Pfam" id="PF22732"/>
    </source>
</evidence>
<feature type="compositionally biased region" description="Polar residues" evidence="10">
    <location>
        <begin position="321"/>
        <end position="343"/>
    </location>
</feature>
<feature type="region of interest" description="Disordered" evidence="10">
    <location>
        <begin position="104"/>
        <end position="149"/>
    </location>
</feature>
<evidence type="ECO:0000256" key="4">
    <source>
        <dbReference type="ARBA" id="ARBA00022843"/>
    </source>
</evidence>
<dbReference type="GO" id="GO:0035267">
    <property type="term" value="C:NuA4 histone acetyltransferase complex"/>
    <property type="evidence" value="ECO:0007669"/>
    <property type="project" value="TreeGrafter"/>
</dbReference>
<feature type="domain" description="MSL3 chromodomain-like" evidence="12">
    <location>
        <begin position="11"/>
        <end position="88"/>
    </location>
</feature>
<feature type="compositionally biased region" description="Polar residues" evidence="10">
    <location>
        <begin position="296"/>
        <end position="313"/>
    </location>
</feature>
<dbReference type="InterPro" id="IPR016197">
    <property type="entry name" value="Chromo-like_dom_sf"/>
</dbReference>
<keyword evidence="8" id="KW-0539">Nucleus</keyword>
<evidence type="ECO:0000256" key="3">
    <source>
        <dbReference type="ARBA" id="ARBA00022454"/>
    </source>
</evidence>
<reference evidence="13" key="1">
    <citation type="submission" date="2022-01" db="EMBL/GenBank/DDBJ databases">
        <authorList>
            <person name="King R."/>
        </authorList>
    </citation>
    <scope>NUCLEOTIDE SEQUENCE</scope>
</reference>
<organism evidence="13 14">
    <name type="scientific">Ceutorhynchus assimilis</name>
    <name type="common">cabbage seed weevil</name>
    <dbReference type="NCBI Taxonomy" id="467358"/>
    <lineage>
        <taxon>Eukaryota</taxon>
        <taxon>Metazoa</taxon>
        <taxon>Ecdysozoa</taxon>
        <taxon>Arthropoda</taxon>
        <taxon>Hexapoda</taxon>
        <taxon>Insecta</taxon>
        <taxon>Pterygota</taxon>
        <taxon>Neoptera</taxon>
        <taxon>Endopterygota</taxon>
        <taxon>Coleoptera</taxon>
        <taxon>Polyphaga</taxon>
        <taxon>Cucujiformia</taxon>
        <taxon>Curculionidae</taxon>
        <taxon>Ceutorhynchinae</taxon>
        <taxon>Ceutorhynchus</taxon>
    </lineage>
</organism>
<feature type="domain" description="MRG" evidence="11">
    <location>
        <begin position="141"/>
        <end position="440"/>
    </location>
</feature>
<dbReference type="GO" id="GO:0006325">
    <property type="term" value="P:chromatin organization"/>
    <property type="evidence" value="ECO:0007669"/>
    <property type="project" value="UniProtKB-KW"/>
</dbReference>
<dbReference type="GO" id="GO:0072487">
    <property type="term" value="C:MSL complex"/>
    <property type="evidence" value="ECO:0007669"/>
    <property type="project" value="TreeGrafter"/>
</dbReference>
<evidence type="ECO:0000259" key="11">
    <source>
        <dbReference type="Pfam" id="PF05712"/>
    </source>
</evidence>
<gene>
    <name evidence="13" type="ORF">CEUTPL_LOCUS6561</name>
</gene>
<keyword evidence="7" id="KW-0804">Transcription</keyword>
<keyword evidence="3" id="KW-0158">Chromosome</keyword>
<dbReference type="EMBL" id="OU892279">
    <property type="protein sequence ID" value="CAG9765966.1"/>
    <property type="molecule type" value="Genomic_DNA"/>
</dbReference>
<feature type="compositionally biased region" description="Low complexity" evidence="10">
    <location>
        <begin position="118"/>
        <end position="127"/>
    </location>
</feature>
<evidence type="ECO:0000313" key="13">
    <source>
        <dbReference type="EMBL" id="CAG9765966.1"/>
    </source>
</evidence>
<feature type="region of interest" description="Disordered" evidence="10">
    <location>
        <begin position="296"/>
        <end position="356"/>
    </location>
</feature>
<dbReference type="InterPro" id="IPR038217">
    <property type="entry name" value="MRG_C_sf"/>
</dbReference>
<dbReference type="Proteomes" id="UP001152799">
    <property type="component" value="Chromosome 3"/>
</dbReference>
<dbReference type="SUPFAM" id="SSF54160">
    <property type="entry name" value="Chromo domain-like"/>
    <property type="match status" value="1"/>
</dbReference>
<dbReference type="PROSITE" id="PS51640">
    <property type="entry name" value="MRG"/>
    <property type="match status" value="1"/>
</dbReference>
<evidence type="ECO:0000313" key="14">
    <source>
        <dbReference type="Proteomes" id="UP001152799"/>
    </source>
</evidence>
<keyword evidence="6" id="KW-0805">Transcription regulation</keyword>
<evidence type="ECO:0000256" key="2">
    <source>
        <dbReference type="ARBA" id="ARBA00004286"/>
    </source>
</evidence>
<keyword evidence="5" id="KW-0156">Chromatin regulator</keyword>
<name>A0A9N9QDK9_9CUCU</name>
<dbReference type="Pfam" id="PF22732">
    <property type="entry name" value="MSL3_chromo-like"/>
    <property type="match status" value="1"/>
</dbReference>
<dbReference type="InterPro" id="IPR026541">
    <property type="entry name" value="MRG_dom"/>
</dbReference>
<keyword evidence="4" id="KW-0832">Ubl conjugation</keyword>
<evidence type="ECO:0000256" key="5">
    <source>
        <dbReference type="ARBA" id="ARBA00022853"/>
    </source>
</evidence>
<dbReference type="Gene3D" id="2.30.30.140">
    <property type="match status" value="1"/>
</dbReference>
<dbReference type="AlphaFoldDB" id="A0A9N9QDK9"/>
<keyword evidence="14" id="KW-1185">Reference proteome</keyword>
<dbReference type="GO" id="GO:0006355">
    <property type="term" value="P:regulation of DNA-templated transcription"/>
    <property type="evidence" value="ECO:0007669"/>
    <property type="project" value="InterPro"/>
</dbReference>
<dbReference type="PANTHER" id="PTHR10880">
    <property type="entry name" value="MORTALITY FACTOR 4-LIKE PROTEIN"/>
    <property type="match status" value="1"/>
</dbReference>